<dbReference type="Pfam" id="PF01381">
    <property type="entry name" value="HTH_3"/>
    <property type="match status" value="1"/>
</dbReference>
<keyword evidence="3" id="KW-0238">DNA-binding</keyword>
<dbReference type="PROSITE" id="PS50943">
    <property type="entry name" value="HTH_CROC1"/>
    <property type="match status" value="1"/>
</dbReference>
<accession>A0A9Q9SFN1</accession>
<dbReference type="InterPro" id="IPR010982">
    <property type="entry name" value="Lambda_DNA-bd_dom_sf"/>
</dbReference>
<feature type="region of interest" description="Disordered" evidence="1">
    <location>
        <begin position="122"/>
        <end position="156"/>
    </location>
</feature>
<evidence type="ECO:0000313" key="3">
    <source>
        <dbReference type="EMBL" id="VWB23305.1"/>
    </source>
</evidence>
<sequence>MVVNWPHVIVYGCQLTIFSQRLKEERQRLGLNQTAFASLGGVSKDAQLNYENGSRRPDSTYLEAVATHGVDVLYALTGQRDVTALSVDEGDLVRRYREAPTVVRAAAFAALVAGAMPGTLAQRQDSNGMERSAGDDAGAPCTIAPGALHEKRTVRD</sequence>
<dbReference type="Gene3D" id="1.10.260.40">
    <property type="entry name" value="lambda repressor-like DNA-binding domains"/>
    <property type="match status" value="1"/>
</dbReference>
<reference evidence="3 4" key="1">
    <citation type="submission" date="2019-09" db="EMBL/GenBank/DDBJ databases">
        <authorList>
            <person name="Depoorter E."/>
        </authorList>
    </citation>
    <scope>NUCLEOTIDE SEQUENCE [LARGE SCALE GENOMIC DNA]</scope>
    <source>
        <strain evidence="3">LMG 24066</strain>
    </source>
</reference>
<evidence type="ECO:0000259" key="2">
    <source>
        <dbReference type="PROSITE" id="PS50943"/>
    </source>
</evidence>
<feature type="domain" description="HTH cro/C1-type" evidence="2">
    <location>
        <begin position="22"/>
        <end position="66"/>
    </location>
</feature>
<name>A0A9Q9SFN1_9BURK</name>
<evidence type="ECO:0000256" key="1">
    <source>
        <dbReference type="SAM" id="MobiDB-lite"/>
    </source>
</evidence>
<dbReference type="GO" id="GO:0003677">
    <property type="term" value="F:DNA binding"/>
    <property type="evidence" value="ECO:0007669"/>
    <property type="project" value="UniProtKB-KW"/>
</dbReference>
<comment type="caution">
    <text evidence="3">The sequence shown here is derived from an EMBL/GenBank/DDBJ whole genome shotgun (WGS) entry which is preliminary data.</text>
</comment>
<protein>
    <submittedName>
        <fullName evidence="3">Phage DNA-binding protein</fullName>
    </submittedName>
</protein>
<dbReference type="AlphaFoldDB" id="A0A9Q9SFN1"/>
<dbReference type="EMBL" id="CABVPX010000003">
    <property type="protein sequence ID" value="VWB23305.1"/>
    <property type="molecule type" value="Genomic_DNA"/>
</dbReference>
<proteinExistence type="predicted"/>
<gene>
    <name evidence="3" type="ORF">BAR24066_00935</name>
</gene>
<evidence type="ECO:0000313" key="4">
    <source>
        <dbReference type="Proteomes" id="UP000494172"/>
    </source>
</evidence>
<dbReference type="SMART" id="SM00530">
    <property type="entry name" value="HTH_XRE"/>
    <property type="match status" value="1"/>
</dbReference>
<organism evidence="3 4">
    <name type="scientific">Burkholderia arboris</name>
    <dbReference type="NCBI Taxonomy" id="488730"/>
    <lineage>
        <taxon>Bacteria</taxon>
        <taxon>Pseudomonadati</taxon>
        <taxon>Pseudomonadota</taxon>
        <taxon>Betaproteobacteria</taxon>
        <taxon>Burkholderiales</taxon>
        <taxon>Burkholderiaceae</taxon>
        <taxon>Burkholderia</taxon>
        <taxon>Burkholderia cepacia complex</taxon>
    </lineage>
</organism>
<dbReference type="Proteomes" id="UP000494172">
    <property type="component" value="Unassembled WGS sequence"/>
</dbReference>
<dbReference type="InterPro" id="IPR001387">
    <property type="entry name" value="Cro/C1-type_HTH"/>
</dbReference>
<dbReference type="CDD" id="cd00093">
    <property type="entry name" value="HTH_XRE"/>
    <property type="match status" value="1"/>
</dbReference>
<dbReference type="SUPFAM" id="SSF47413">
    <property type="entry name" value="lambda repressor-like DNA-binding domains"/>
    <property type="match status" value="1"/>
</dbReference>